<protein>
    <submittedName>
        <fullName evidence="3">Signal sequence receptor alpha subunit</fullName>
    </submittedName>
</protein>
<feature type="region of interest" description="Disordered" evidence="1">
    <location>
        <begin position="315"/>
        <end position="338"/>
    </location>
</feature>
<dbReference type="VEuPathDB" id="MicrosporidiaDB:M970_041180"/>
<dbReference type="VEuPathDB" id="MicrosporidiaDB:AEWQ_041180"/>
<dbReference type="InterPro" id="IPR014840">
    <property type="entry name" value="HRD"/>
</dbReference>
<dbReference type="VEuPathDB" id="MicrosporidiaDB:AEWD_041190"/>
<sequence>MVYPLSCRMDLEKEVTIQVNLMEPKEIDLRKKTKQKKRRQRTDEYDYNDPFIEPFEGETEMVMIECNLEDFFVYKGELPYSAKKVLSVHKAKEKSRLAKSSNTDSCPQEAGGKKEGTGGSAVSETPTKRRRGKIPKSDTKICDCLAGLIKSEVDRLELSIQSESTEVERYVHLMILETFQQERGIEFWHIAGPKATKRPSDEEMARCLREKESRMDVLFDAIAREIRNYDLYSDDLSLFKGFQKEDFLFNACEYFLLFIKISFLSQKDMSFNRARKEAYGNILALFPDTCRNSTQAQYYLAKHISQTCGIRGLGAPSSGRHEGENAEDDVSSNLERME</sequence>
<dbReference type="Pfam" id="PF08729">
    <property type="entry name" value="HUN"/>
    <property type="match status" value="1"/>
</dbReference>
<reference evidence="3" key="1">
    <citation type="journal article" date="2013" name="Eukaryot. Cell">
        <title>Extremely Reduced Levels of Heterozygosity in the Vertebrate Pathogen Encephalitozoon cuniculi.</title>
        <authorList>
            <person name="Selman M."/>
            <person name="Sak B."/>
            <person name="Kvac M."/>
            <person name="Farinelli L."/>
            <person name="Weiss L.M."/>
            <person name="Corradi N."/>
        </authorList>
    </citation>
    <scope>NUCLEOTIDE SEQUENCE</scope>
</reference>
<evidence type="ECO:0000256" key="1">
    <source>
        <dbReference type="SAM" id="MobiDB-lite"/>
    </source>
</evidence>
<evidence type="ECO:0000259" key="2">
    <source>
        <dbReference type="Pfam" id="PF08729"/>
    </source>
</evidence>
<gene>
    <name evidence="3" type="ORF">ECU04_1230</name>
</gene>
<name>M1JIM8_ENCCN</name>
<keyword evidence="3" id="KW-0675">Receptor</keyword>
<feature type="region of interest" description="Disordered" evidence="1">
    <location>
        <begin position="94"/>
        <end position="135"/>
    </location>
</feature>
<dbReference type="EMBL" id="KC513606">
    <property type="protein sequence ID" value="AGE95249.1"/>
    <property type="molecule type" value="Genomic_DNA"/>
</dbReference>
<feature type="domain" description="Hpc2-related" evidence="2">
    <location>
        <begin position="31"/>
        <end position="78"/>
    </location>
</feature>
<proteinExistence type="predicted"/>
<dbReference type="AlphaFoldDB" id="M1JIM8"/>
<dbReference type="VEuPathDB" id="MicrosporidiaDB:AEWR_041180"/>
<evidence type="ECO:0000313" key="3">
    <source>
        <dbReference type="EMBL" id="AGE95249.1"/>
    </source>
</evidence>
<dbReference type="VEuPathDB" id="MicrosporidiaDB:ECU04_1230"/>
<organism evidence="3">
    <name type="scientific">Encephalitozoon cuniculi</name>
    <name type="common">Microsporidian parasite</name>
    <dbReference type="NCBI Taxonomy" id="6035"/>
    <lineage>
        <taxon>Eukaryota</taxon>
        <taxon>Fungi</taxon>
        <taxon>Fungi incertae sedis</taxon>
        <taxon>Microsporidia</taxon>
        <taxon>Unikaryonidae</taxon>
        <taxon>Encephalitozoon</taxon>
    </lineage>
</organism>
<accession>M1JIM8</accession>